<evidence type="ECO:0000313" key="2">
    <source>
        <dbReference type="EMBL" id="CAG7721750.1"/>
    </source>
</evidence>
<organism evidence="2 3">
    <name type="scientific">Allacma fusca</name>
    <dbReference type="NCBI Taxonomy" id="39272"/>
    <lineage>
        <taxon>Eukaryota</taxon>
        <taxon>Metazoa</taxon>
        <taxon>Ecdysozoa</taxon>
        <taxon>Arthropoda</taxon>
        <taxon>Hexapoda</taxon>
        <taxon>Collembola</taxon>
        <taxon>Symphypleona</taxon>
        <taxon>Sminthuridae</taxon>
        <taxon>Allacma</taxon>
    </lineage>
</organism>
<protein>
    <submittedName>
        <fullName evidence="2">Uncharacterized protein</fullName>
    </submittedName>
</protein>
<feature type="compositionally biased region" description="Polar residues" evidence="1">
    <location>
        <begin position="27"/>
        <end position="40"/>
    </location>
</feature>
<dbReference type="EMBL" id="CAJVCH010082481">
    <property type="protein sequence ID" value="CAG7721750.1"/>
    <property type="molecule type" value="Genomic_DNA"/>
</dbReference>
<proteinExistence type="predicted"/>
<sequence length="61" mass="6830">HATQSITSEDEVLTVVTFDVRDQQRSLTSTSICSQVSPNESPGFLPPKPRSHEKKRKEGDF</sequence>
<evidence type="ECO:0000256" key="1">
    <source>
        <dbReference type="SAM" id="MobiDB-lite"/>
    </source>
</evidence>
<dbReference type="AlphaFoldDB" id="A0A8J2JK22"/>
<keyword evidence="3" id="KW-1185">Reference proteome</keyword>
<feature type="region of interest" description="Disordered" evidence="1">
    <location>
        <begin position="27"/>
        <end position="61"/>
    </location>
</feature>
<name>A0A8J2JK22_9HEXA</name>
<accession>A0A8J2JK22</accession>
<comment type="caution">
    <text evidence="2">The sequence shown here is derived from an EMBL/GenBank/DDBJ whole genome shotgun (WGS) entry which is preliminary data.</text>
</comment>
<dbReference type="Proteomes" id="UP000708208">
    <property type="component" value="Unassembled WGS sequence"/>
</dbReference>
<gene>
    <name evidence="2" type="ORF">AFUS01_LOCUS10944</name>
</gene>
<feature type="non-terminal residue" evidence="2">
    <location>
        <position position="1"/>
    </location>
</feature>
<evidence type="ECO:0000313" key="3">
    <source>
        <dbReference type="Proteomes" id="UP000708208"/>
    </source>
</evidence>
<reference evidence="2" key="1">
    <citation type="submission" date="2021-06" db="EMBL/GenBank/DDBJ databases">
        <authorList>
            <person name="Hodson N. C."/>
            <person name="Mongue J. A."/>
            <person name="Jaron S. K."/>
        </authorList>
    </citation>
    <scope>NUCLEOTIDE SEQUENCE</scope>
</reference>